<dbReference type="RefSeq" id="WP_380557725.1">
    <property type="nucleotide sequence ID" value="NZ_JBHEZY010000016.1"/>
</dbReference>
<evidence type="ECO:0000256" key="1">
    <source>
        <dbReference type="SAM" id="MobiDB-lite"/>
    </source>
</evidence>
<gene>
    <name evidence="3" type="ORF">ACEZDB_30755</name>
</gene>
<protein>
    <recommendedName>
        <fullName evidence="5">PQQ-like domain-containing protein</fullName>
    </recommendedName>
</protein>
<dbReference type="EMBL" id="JBHEZY010000016">
    <property type="protein sequence ID" value="MFC1435031.1"/>
    <property type="molecule type" value="Genomic_DNA"/>
</dbReference>
<feature type="chain" id="PRO_5045416080" description="PQQ-like domain-containing protein" evidence="2">
    <location>
        <begin position="21"/>
        <end position="276"/>
    </location>
</feature>
<evidence type="ECO:0000256" key="2">
    <source>
        <dbReference type="SAM" id="SignalP"/>
    </source>
</evidence>
<reference evidence="3 4" key="1">
    <citation type="submission" date="2024-09" db="EMBL/GenBank/DDBJ databases">
        <authorList>
            <person name="Lee S.D."/>
        </authorList>
    </citation>
    <scope>NUCLEOTIDE SEQUENCE [LARGE SCALE GENOMIC DNA]</scope>
    <source>
        <strain evidence="3 4">N1-3</strain>
    </source>
</reference>
<dbReference type="Proteomes" id="UP001592530">
    <property type="component" value="Unassembled WGS sequence"/>
</dbReference>
<feature type="region of interest" description="Disordered" evidence="1">
    <location>
        <begin position="256"/>
        <end position="276"/>
    </location>
</feature>
<proteinExistence type="predicted"/>
<comment type="caution">
    <text evidence="3">The sequence shown here is derived from an EMBL/GenBank/DDBJ whole genome shotgun (WGS) entry which is preliminary data.</text>
</comment>
<organism evidence="3 4">
    <name type="scientific">Streptacidiphilus alkalitolerans</name>
    <dbReference type="NCBI Taxonomy" id="3342712"/>
    <lineage>
        <taxon>Bacteria</taxon>
        <taxon>Bacillati</taxon>
        <taxon>Actinomycetota</taxon>
        <taxon>Actinomycetes</taxon>
        <taxon>Kitasatosporales</taxon>
        <taxon>Streptomycetaceae</taxon>
        <taxon>Streptacidiphilus</taxon>
    </lineage>
</organism>
<evidence type="ECO:0008006" key="5">
    <source>
        <dbReference type="Google" id="ProtNLM"/>
    </source>
</evidence>
<sequence length="276" mass="28396">MRTALAALLAVLAVAGLGAAARDHRPAPFGDAVAVRAADLPAAAGALLLGTDGIHGTDGPDASVQLRDTATGRTAWSYRRPGSRPLRLYPLAAGTTAALWDDGMLTGIRSDAPDGPRVSWHRFVPGLADWLRRPRAAGTPLLVPLDGGTAFLLPTPQLVMAYTSADGSIRADTLPPAGCAYDPSRALALPGLVVLPRPCDEHSTVEAFDQDGRRWQAPAGPSARPVRADPGTVGVLDVPLLRPRILLRDTGRTAVLTGPVSTPPAVNGGGAAPNPG</sequence>
<feature type="compositionally biased region" description="Gly residues" evidence="1">
    <location>
        <begin position="267"/>
        <end position="276"/>
    </location>
</feature>
<evidence type="ECO:0000313" key="4">
    <source>
        <dbReference type="Proteomes" id="UP001592530"/>
    </source>
</evidence>
<evidence type="ECO:0000313" key="3">
    <source>
        <dbReference type="EMBL" id="MFC1435031.1"/>
    </source>
</evidence>
<feature type="signal peptide" evidence="2">
    <location>
        <begin position="1"/>
        <end position="20"/>
    </location>
</feature>
<accession>A0ABV6X9S9</accession>
<keyword evidence="2" id="KW-0732">Signal</keyword>
<name>A0ABV6X9S9_9ACTN</name>